<feature type="compositionally biased region" description="Polar residues" evidence="1">
    <location>
        <begin position="596"/>
        <end position="610"/>
    </location>
</feature>
<feature type="region of interest" description="Disordered" evidence="1">
    <location>
        <begin position="596"/>
        <end position="654"/>
    </location>
</feature>
<gene>
    <name evidence="2" type="ORF">WG66_3011</name>
</gene>
<organism evidence="2 3">
    <name type="scientific">Moniliophthora roreri</name>
    <name type="common">Frosty pod rot fungus</name>
    <name type="synonym">Monilia roreri</name>
    <dbReference type="NCBI Taxonomy" id="221103"/>
    <lineage>
        <taxon>Eukaryota</taxon>
        <taxon>Fungi</taxon>
        <taxon>Dikarya</taxon>
        <taxon>Basidiomycota</taxon>
        <taxon>Agaricomycotina</taxon>
        <taxon>Agaricomycetes</taxon>
        <taxon>Agaricomycetidae</taxon>
        <taxon>Agaricales</taxon>
        <taxon>Marasmiineae</taxon>
        <taxon>Marasmiaceae</taxon>
        <taxon>Moniliophthora</taxon>
    </lineage>
</organism>
<proteinExistence type="predicted"/>
<name>A0A0W0G798_MONRR</name>
<feature type="compositionally biased region" description="Low complexity" evidence="1">
    <location>
        <begin position="349"/>
        <end position="364"/>
    </location>
</feature>
<dbReference type="EMBL" id="LATX01000931">
    <property type="protein sequence ID" value="KTB44412.1"/>
    <property type="molecule type" value="Genomic_DNA"/>
</dbReference>
<feature type="region of interest" description="Disordered" evidence="1">
    <location>
        <begin position="36"/>
        <end position="155"/>
    </location>
</feature>
<feature type="region of interest" description="Disordered" evidence="1">
    <location>
        <begin position="349"/>
        <end position="384"/>
    </location>
</feature>
<feature type="compositionally biased region" description="Low complexity" evidence="1">
    <location>
        <begin position="433"/>
        <end position="447"/>
    </location>
</feature>
<evidence type="ECO:0000313" key="2">
    <source>
        <dbReference type="EMBL" id="KTB44412.1"/>
    </source>
</evidence>
<dbReference type="AlphaFoldDB" id="A0A0W0G798"/>
<sequence>MHSWSNGNMWYPPWPHADTSASCSQDSSALVSIPKPESVSYRRHSIHQNDKTVSPRLCSSSPTPLSLWDGSSPLTELSSPSPTLPAGELGHVKLEPHSPASSPHFIIEPFLPSPTVHKSSSQTTSHVHGRRSHSPVSQSELAEKLLQSQSLAPPTQVPLRATQATPDMRAMMDSFRLNPFAMHSKPRTDVYMTWNGEEPRPLDEEPCLIEWQLDGYGTNEMEDEVGLIVMDSIDTFSDASDDAQSSILQDSAIQDRKPLPLGSPSLCLTDSFSSSQTSLSSPELHYPTLHLDESLDNDDAGPSLYADHPEIDDVSGARTKPDRFSNSATRASGSTRLWVHSIASSSISSTQSSTDLYDSSSASQQCSPPHGESSGVPFPASSSRTGSSGYSSLYTCNEKRVHQQSTYDESGPSPRASCHRYPIDSMLNRGGHSCSVDSSSSHSVTEASSRKSMSFSGELPHACLQKQQVQHLHQHHDQQPPSAGGNHHPASIELPSLPACLSNGSSRPRASNQAPWPNDHPISVDQQSWSTLRRPDQAERTQPPPCRDDSCQAYPLYEPVAAAARRDSLSYSPHASLPNYAPDPSVPRVLVASKSTPSLIGGRHQSSAKGSTFPEPDNSYIIHRPSPPFLPNLRSNRTSESHYHTPNDSGSRYTQRARQVISTTQPAIAQDSGNTLLQTRPHFTDYSRFRSSGYHQPYYGGNGQVLSNTVGYYL</sequence>
<feature type="compositionally biased region" description="Polar residues" evidence="1">
    <location>
        <begin position="134"/>
        <end position="153"/>
    </location>
</feature>
<feature type="compositionally biased region" description="Polar residues" evidence="1">
    <location>
        <begin position="116"/>
        <end position="126"/>
    </location>
</feature>
<evidence type="ECO:0000313" key="3">
    <source>
        <dbReference type="Proteomes" id="UP000054988"/>
    </source>
</evidence>
<feature type="compositionally biased region" description="Low complexity" evidence="1">
    <location>
        <begin position="71"/>
        <end position="85"/>
    </location>
</feature>
<evidence type="ECO:0000256" key="1">
    <source>
        <dbReference type="SAM" id="MobiDB-lite"/>
    </source>
</evidence>
<feature type="compositionally biased region" description="Polar residues" evidence="1">
    <location>
        <begin position="502"/>
        <end position="515"/>
    </location>
</feature>
<feature type="region of interest" description="Disordered" evidence="1">
    <location>
        <begin position="292"/>
        <end position="330"/>
    </location>
</feature>
<comment type="caution">
    <text evidence="2">The sequence shown here is derived from an EMBL/GenBank/DDBJ whole genome shotgun (WGS) entry which is preliminary data.</text>
</comment>
<feature type="region of interest" description="Disordered" evidence="1">
    <location>
        <begin position="401"/>
        <end position="552"/>
    </location>
</feature>
<accession>A0A0W0G798</accession>
<dbReference type="Proteomes" id="UP000054988">
    <property type="component" value="Unassembled WGS sequence"/>
</dbReference>
<reference evidence="2 3" key="1">
    <citation type="submission" date="2015-12" db="EMBL/GenBank/DDBJ databases">
        <title>Draft genome sequence of Moniliophthora roreri, the causal agent of frosty pod rot of cacao.</title>
        <authorList>
            <person name="Aime M.C."/>
            <person name="Diaz-Valderrama J.R."/>
            <person name="Kijpornyongpan T."/>
            <person name="Phillips-Mora W."/>
        </authorList>
    </citation>
    <scope>NUCLEOTIDE SEQUENCE [LARGE SCALE GENOMIC DNA]</scope>
    <source>
        <strain evidence="2 3">MCA 2952</strain>
    </source>
</reference>
<dbReference type="eggNOG" id="ENOG502SW8Y">
    <property type="taxonomic scope" value="Eukaryota"/>
</dbReference>
<protein>
    <submittedName>
        <fullName evidence="2">Uncharacterized protein</fullName>
    </submittedName>
</protein>